<organism evidence="2 3">
    <name type="scientific">Armillaria tabescens</name>
    <name type="common">Ringless honey mushroom</name>
    <name type="synonym">Agaricus tabescens</name>
    <dbReference type="NCBI Taxonomy" id="1929756"/>
    <lineage>
        <taxon>Eukaryota</taxon>
        <taxon>Fungi</taxon>
        <taxon>Dikarya</taxon>
        <taxon>Basidiomycota</taxon>
        <taxon>Agaricomycotina</taxon>
        <taxon>Agaricomycetes</taxon>
        <taxon>Agaricomycetidae</taxon>
        <taxon>Agaricales</taxon>
        <taxon>Marasmiineae</taxon>
        <taxon>Physalacriaceae</taxon>
        <taxon>Desarmillaria</taxon>
    </lineage>
</organism>
<dbReference type="Proteomes" id="UP001175211">
    <property type="component" value="Unassembled WGS sequence"/>
</dbReference>
<dbReference type="GeneID" id="85362413"/>
<comment type="caution">
    <text evidence="2">The sequence shown here is derived from an EMBL/GenBank/DDBJ whole genome shotgun (WGS) entry which is preliminary data.</text>
</comment>
<proteinExistence type="predicted"/>
<name>A0AA39IV96_ARMTA</name>
<feature type="compositionally biased region" description="Polar residues" evidence="1">
    <location>
        <begin position="65"/>
        <end position="79"/>
    </location>
</feature>
<feature type="compositionally biased region" description="Low complexity" evidence="1">
    <location>
        <begin position="84"/>
        <end position="98"/>
    </location>
</feature>
<accession>A0AA39IV96</accession>
<dbReference type="RefSeq" id="XP_060321291.1">
    <property type="nucleotide sequence ID" value="XM_060478865.1"/>
</dbReference>
<evidence type="ECO:0000313" key="3">
    <source>
        <dbReference type="Proteomes" id="UP001175211"/>
    </source>
</evidence>
<reference evidence="2" key="1">
    <citation type="submission" date="2023-06" db="EMBL/GenBank/DDBJ databases">
        <authorList>
            <consortium name="Lawrence Berkeley National Laboratory"/>
            <person name="Ahrendt S."/>
            <person name="Sahu N."/>
            <person name="Indic B."/>
            <person name="Wong-Bajracharya J."/>
            <person name="Merenyi Z."/>
            <person name="Ke H.-M."/>
            <person name="Monk M."/>
            <person name="Kocsube S."/>
            <person name="Drula E."/>
            <person name="Lipzen A."/>
            <person name="Balint B."/>
            <person name="Henrissat B."/>
            <person name="Andreopoulos B."/>
            <person name="Martin F.M."/>
            <person name="Harder C.B."/>
            <person name="Rigling D."/>
            <person name="Ford K.L."/>
            <person name="Foster G.D."/>
            <person name="Pangilinan J."/>
            <person name="Papanicolaou A."/>
            <person name="Barry K."/>
            <person name="LaButti K."/>
            <person name="Viragh M."/>
            <person name="Koriabine M."/>
            <person name="Yan M."/>
            <person name="Riley R."/>
            <person name="Champramary S."/>
            <person name="Plett K.L."/>
            <person name="Tsai I.J."/>
            <person name="Slot J."/>
            <person name="Sipos G."/>
            <person name="Plett J."/>
            <person name="Nagy L.G."/>
            <person name="Grigoriev I.V."/>
        </authorList>
    </citation>
    <scope>NUCLEOTIDE SEQUENCE</scope>
    <source>
        <strain evidence="2">CCBAS 213</strain>
    </source>
</reference>
<feature type="compositionally biased region" description="Polar residues" evidence="1">
    <location>
        <begin position="100"/>
        <end position="119"/>
    </location>
</feature>
<dbReference type="AlphaFoldDB" id="A0AA39IV96"/>
<feature type="region of interest" description="Disordered" evidence="1">
    <location>
        <begin position="28"/>
        <end position="119"/>
    </location>
</feature>
<sequence length="119" mass="12557">MAPKAFFKSIWSLAKKTAIDTRDDFRSTFINGQGSTVDSLKPSSTFDSEEFSPRGQQEDKAKSTVPINSGRNYASSSGKNKLPGSGTKSTGTKSTDSKSAQKAGSKSIQLPTNTGGSRA</sequence>
<evidence type="ECO:0000313" key="2">
    <source>
        <dbReference type="EMBL" id="KAK0431121.1"/>
    </source>
</evidence>
<dbReference type="EMBL" id="JAUEPS010000452">
    <property type="protein sequence ID" value="KAK0431121.1"/>
    <property type="molecule type" value="Genomic_DNA"/>
</dbReference>
<evidence type="ECO:0000256" key="1">
    <source>
        <dbReference type="SAM" id="MobiDB-lite"/>
    </source>
</evidence>
<gene>
    <name evidence="2" type="ORF">EV420DRAFT_1656992</name>
</gene>
<protein>
    <submittedName>
        <fullName evidence="2">Uncharacterized protein</fullName>
    </submittedName>
</protein>
<keyword evidence="3" id="KW-1185">Reference proteome</keyword>
<feature type="compositionally biased region" description="Polar residues" evidence="1">
    <location>
        <begin position="28"/>
        <end position="46"/>
    </location>
</feature>